<reference evidence="2" key="1">
    <citation type="submission" date="2015-04" db="UniProtKB">
        <authorList>
            <consortium name="EnsemblPlants"/>
        </authorList>
    </citation>
    <scope>IDENTIFICATION</scope>
</reference>
<feature type="compositionally biased region" description="Gly residues" evidence="1">
    <location>
        <begin position="182"/>
        <end position="192"/>
    </location>
</feature>
<reference evidence="2" key="2">
    <citation type="submission" date="2018-05" db="EMBL/GenBank/DDBJ databases">
        <title>OgluRS3 (Oryza glumaepatula Reference Sequence Version 3).</title>
        <authorList>
            <person name="Zhang J."/>
            <person name="Kudrna D."/>
            <person name="Lee S."/>
            <person name="Talag J."/>
            <person name="Welchert J."/>
            <person name="Wing R.A."/>
        </authorList>
    </citation>
    <scope>NUCLEOTIDE SEQUENCE [LARGE SCALE GENOMIC DNA]</scope>
</reference>
<sequence>MAVRPGWAVAVARASAAAWQRVACNPETLPADQVLGLLCCAPLHLLARLAAFLCIPFVPVQAMPRLLSPRLQGHPRRLLLLPPQEFVEVEPMYSPFPSSSSSSSDDDDDSDIEDGEIPVHGGTRAPPAGIQCCYRRSRRACEREREAKSSRVRSHHVRWDPLVSGWGGGTSAGCSHVPGRGWGVGPWGGNGTGAPPRHNGQVGGGPREWPE</sequence>
<dbReference type="Proteomes" id="UP000026961">
    <property type="component" value="Chromosome 3"/>
</dbReference>
<dbReference type="PANTHER" id="PTHR35104:SF13">
    <property type="entry name" value="OS03G0807000 PROTEIN"/>
    <property type="match status" value="1"/>
</dbReference>
<accession>A0A0D9ZEQ5</accession>
<feature type="region of interest" description="Disordered" evidence="1">
    <location>
        <begin position="92"/>
        <end position="124"/>
    </location>
</feature>
<dbReference type="EnsemblPlants" id="OGLUM03G37900.1">
    <property type="protein sequence ID" value="OGLUM03G37900.1"/>
    <property type="gene ID" value="OGLUM03G37900"/>
</dbReference>
<dbReference type="eggNOG" id="ENOG502S8RB">
    <property type="taxonomic scope" value="Eukaryota"/>
</dbReference>
<feature type="compositionally biased region" description="Acidic residues" evidence="1">
    <location>
        <begin position="104"/>
        <end position="116"/>
    </location>
</feature>
<evidence type="ECO:0000313" key="2">
    <source>
        <dbReference type="EnsemblPlants" id="OGLUM03G37900.1"/>
    </source>
</evidence>
<feature type="region of interest" description="Disordered" evidence="1">
    <location>
        <begin position="182"/>
        <end position="211"/>
    </location>
</feature>
<evidence type="ECO:0000256" key="1">
    <source>
        <dbReference type="SAM" id="MobiDB-lite"/>
    </source>
</evidence>
<dbReference type="Gramene" id="OGLUM03G37900.1">
    <property type="protein sequence ID" value="OGLUM03G37900.1"/>
    <property type="gene ID" value="OGLUM03G37900"/>
</dbReference>
<dbReference type="AlphaFoldDB" id="A0A0D9ZEQ5"/>
<organism evidence="2">
    <name type="scientific">Oryza glumipatula</name>
    <dbReference type="NCBI Taxonomy" id="40148"/>
    <lineage>
        <taxon>Eukaryota</taxon>
        <taxon>Viridiplantae</taxon>
        <taxon>Streptophyta</taxon>
        <taxon>Embryophyta</taxon>
        <taxon>Tracheophyta</taxon>
        <taxon>Spermatophyta</taxon>
        <taxon>Magnoliopsida</taxon>
        <taxon>Liliopsida</taxon>
        <taxon>Poales</taxon>
        <taxon>Poaceae</taxon>
        <taxon>BOP clade</taxon>
        <taxon>Oryzoideae</taxon>
        <taxon>Oryzeae</taxon>
        <taxon>Oryzinae</taxon>
        <taxon>Oryza</taxon>
    </lineage>
</organism>
<protein>
    <submittedName>
        <fullName evidence="2">Uncharacterized protein</fullName>
    </submittedName>
</protein>
<dbReference type="HOGENOM" id="CLU_1362372_0_0_1"/>
<evidence type="ECO:0000313" key="3">
    <source>
        <dbReference type="Proteomes" id="UP000026961"/>
    </source>
</evidence>
<keyword evidence="3" id="KW-1185">Reference proteome</keyword>
<dbReference type="PANTHER" id="PTHR35104">
    <property type="entry name" value="OS03G0807000 PROTEIN"/>
    <property type="match status" value="1"/>
</dbReference>
<proteinExistence type="predicted"/>
<feature type="compositionally biased region" description="Gly residues" evidence="1">
    <location>
        <begin position="201"/>
        <end position="211"/>
    </location>
</feature>
<name>A0A0D9ZEQ5_9ORYZ</name>